<reference evidence="1" key="1">
    <citation type="submission" date="2023-10" db="EMBL/GenBank/DDBJ databases">
        <authorList>
            <person name="Rodriguez Cubillos JULIANA M."/>
            <person name="De Vega J."/>
        </authorList>
    </citation>
    <scope>NUCLEOTIDE SEQUENCE</scope>
</reference>
<evidence type="ECO:0000313" key="1">
    <source>
        <dbReference type="EMBL" id="CAJ2664698.1"/>
    </source>
</evidence>
<gene>
    <name evidence="1" type="ORF">MILVUS5_LOCUS29833</name>
</gene>
<dbReference type="Proteomes" id="UP001177021">
    <property type="component" value="Unassembled WGS sequence"/>
</dbReference>
<accession>A0ACB0L8L9</accession>
<comment type="caution">
    <text evidence="1">The sequence shown here is derived from an EMBL/GenBank/DDBJ whole genome shotgun (WGS) entry which is preliminary data.</text>
</comment>
<protein>
    <submittedName>
        <fullName evidence="1">Uncharacterized protein</fullName>
    </submittedName>
</protein>
<name>A0ACB0L8L9_TRIPR</name>
<proteinExistence type="predicted"/>
<keyword evidence="2" id="KW-1185">Reference proteome</keyword>
<sequence>MVWMKPSKIIGSEEECQSSESGWTMYIGSHIEDDDGDIDSGEYEETTHQAYPEDDESDDSMVSDASSGPSHQHGNTIGKGINYGLTGFKQVVVEVEENQYDDDENKYCLEKKANKTVEKQKEEKKVENKEMKFVDGDNSKGKSSIQGGGKVRKRK</sequence>
<evidence type="ECO:0000313" key="2">
    <source>
        <dbReference type="Proteomes" id="UP001177021"/>
    </source>
</evidence>
<dbReference type="EMBL" id="CASHSV030000409">
    <property type="protein sequence ID" value="CAJ2664698.1"/>
    <property type="molecule type" value="Genomic_DNA"/>
</dbReference>
<organism evidence="1 2">
    <name type="scientific">Trifolium pratense</name>
    <name type="common">Red clover</name>
    <dbReference type="NCBI Taxonomy" id="57577"/>
    <lineage>
        <taxon>Eukaryota</taxon>
        <taxon>Viridiplantae</taxon>
        <taxon>Streptophyta</taxon>
        <taxon>Embryophyta</taxon>
        <taxon>Tracheophyta</taxon>
        <taxon>Spermatophyta</taxon>
        <taxon>Magnoliopsida</taxon>
        <taxon>eudicotyledons</taxon>
        <taxon>Gunneridae</taxon>
        <taxon>Pentapetalae</taxon>
        <taxon>rosids</taxon>
        <taxon>fabids</taxon>
        <taxon>Fabales</taxon>
        <taxon>Fabaceae</taxon>
        <taxon>Papilionoideae</taxon>
        <taxon>50 kb inversion clade</taxon>
        <taxon>NPAAA clade</taxon>
        <taxon>Hologalegina</taxon>
        <taxon>IRL clade</taxon>
        <taxon>Trifolieae</taxon>
        <taxon>Trifolium</taxon>
    </lineage>
</organism>